<organism evidence="9 10">
    <name type="scientific">Pontibacter akesuensis</name>
    <dbReference type="NCBI Taxonomy" id="388950"/>
    <lineage>
        <taxon>Bacteria</taxon>
        <taxon>Pseudomonadati</taxon>
        <taxon>Bacteroidota</taxon>
        <taxon>Cytophagia</taxon>
        <taxon>Cytophagales</taxon>
        <taxon>Hymenobacteraceae</taxon>
        <taxon>Pontibacter</taxon>
    </lineage>
</organism>
<accession>A0A1I7IHF8</accession>
<dbReference type="InterPro" id="IPR036388">
    <property type="entry name" value="WH-like_DNA-bd_sf"/>
</dbReference>
<comment type="subcellular location">
    <subcellularLocation>
        <location evidence="1 5">Cytoplasm</location>
    </subcellularLocation>
</comment>
<evidence type="ECO:0000256" key="5">
    <source>
        <dbReference type="HAMAP-Rule" id="MF_01114"/>
    </source>
</evidence>
<keyword evidence="4 5" id="KW-0963">Cytoplasm</keyword>
<evidence type="ECO:0000313" key="10">
    <source>
        <dbReference type="Proteomes" id="UP000182491"/>
    </source>
</evidence>
<evidence type="ECO:0000313" key="9">
    <source>
        <dbReference type="EMBL" id="SFU72363.1"/>
    </source>
</evidence>
<comment type="function">
    <text evidence="5">Modulates RecA activity.</text>
</comment>
<feature type="domain" description="RecX third three-helical" evidence="7">
    <location>
        <begin position="170"/>
        <end position="214"/>
    </location>
</feature>
<dbReference type="AlphaFoldDB" id="A0A1I7IHF8"/>
<feature type="domain" description="RecX first three-helical" evidence="8">
    <location>
        <begin position="74"/>
        <end position="113"/>
    </location>
</feature>
<dbReference type="InterPro" id="IPR053925">
    <property type="entry name" value="RecX_HTH_3rd"/>
</dbReference>
<evidence type="ECO:0000256" key="3">
    <source>
        <dbReference type="ARBA" id="ARBA00018111"/>
    </source>
</evidence>
<dbReference type="InterPro" id="IPR053924">
    <property type="entry name" value="RecX_HTH_2nd"/>
</dbReference>
<dbReference type="EMBL" id="FPCA01000002">
    <property type="protein sequence ID" value="SFU72363.1"/>
    <property type="molecule type" value="Genomic_DNA"/>
</dbReference>
<evidence type="ECO:0000256" key="4">
    <source>
        <dbReference type="ARBA" id="ARBA00022490"/>
    </source>
</evidence>
<evidence type="ECO:0000259" key="7">
    <source>
        <dbReference type="Pfam" id="PF21981"/>
    </source>
</evidence>
<dbReference type="InterPro" id="IPR003783">
    <property type="entry name" value="Regulatory_RecX"/>
</dbReference>
<protein>
    <recommendedName>
        <fullName evidence="3 5">Regulatory protein RecX</fullName>
    </recommendedName>
</protein>
<name>A0A1I7IHF8_9BACT</name>
<feature type="domain" description="RecX second three-helical" evidence="6">
    <location>
        <begin position="120"/>
        <end position="161"/>
    </location>
</feature>
<evidence type="ECO:0000259" key="6">
    <source>
        <dbReference type="Pfam" id="PF02631"/>
    </source>
</evidence>
<dbReference type="PANTHER" id="PTHR33602">
    <property type="entry name" value="REGULATORY PROTEIN RECX FAMILY PROTEIN"/>
    <property type="match status" value="1"/>
</dbReference>
<dbReference type="GO" id="GO:0006282">
    <property type="term" value="P:regulation of DNA repair"/>
    <property type="evidence" value="ECO:0007669"/>
    <property type="project" value="UniProtKB-UniRule"/>
</dbReference>
<dbReference type="GO" id="GO:0005737">
    <property type="term" value="C:cytoplasm"/>
    <property type="evidence" value="ECO:0007669"/>
    <property type="project" value="UniProtKB-SubCell"/>
</dbReference>
<dbReference type="Pfam" id="PF21981">
    <property type="entry name" value="RecX_HTH3"/>
    <property type="match status" value="1"/>
</dbReference>
<dbReference type="Pfam" id="PF21982">
    <property type="entry name" value="RecX_HTH1"/>
    <property type="match status" value="1"/>
</dbReference>
<dbReference type="HAMAP" id="MF_01114">
    <property type="entry name" value="RecX"/>
    <property type="match status" value="1"/>
</dbReference>
<reference evidence="10" key="1">
    <citation type="submission" date="2016-10" db="EMBL/GenBank/DDBJ databases">
        <authorList>
            <person name="Varghese N."/>
        </authorList>
    </citation>
    <scope>NUCLEOTIDE SEQUENCE [LARGE SCALE GENOMIC DNA]</scope>
    <source>
        <strain evidence="10">DSM 18820</strain>
    </source>
</reference>
<evidence type="ECO:0000259" key="8">
    <source>
        <dbReference type="Pfam" id="PF21982"/>
    </source>
</evidence>
<gene>
    <name evidence="5" type="primary">recX</name>
    <name evidence="9" type="ORF">SAMN04487941_2214</name>
</gene>
<dbReference type="PANTHER" id="PTHR33602:SF1">
    <property type="entry name" value="REGULATORY PROTEIN RECX FAMILY PROTEIN"/>
    <property type="match status" value="1"/>
</dbReference>
<keyword evidence="10" id="KW-1185">Reference proteome</keyword>
<proteinExistence type="inferred from homology"/>
<sequence>MICCWFTNSLNKDLEDERRMYRIFAYFILKSLTSKSSTALNTELCQAAVCFSTTHQLYTLDRQKKQKFYTPKEALIKAASYCAYQDRTQQEVRDKLYSYGLEPDDVEELIVRLSQEKLIDEERYAQSYVRGKYGLKKWGRRKITQGLKGKGISDYCIKQGLKEIDLDVYEQNLLHLLEKKNATEKEKNPFIRRQKLSHFLMGKGYENDLIQDALKGLEEKD</sequence>
<evidence type="ECO:0000256" key="1">
    <source>
        <dbReference type="ARBA" id="ARBA00004496"/>
    </source>
</evidence>
<dbReference type="Proteomes" id="UP000182491">
    <property type="component" value="Unassembled WGS sequence"/>
</dbReference>
<dbReference type="Pfam" id="PF02631">
    <property type="entry name" value="RecX_HTH2"/>
    <property type="match status" value="1"/>
</dbReference>
<dbReference type="STRING" id="388950.GCA_001611675_01328"/>
<comment type="similarity">
    <text evidence="2 5">Belongs to the RecX family.</text>
</comment>
<dbReference type="Gene3D" id="1.10.10.10">
    <property type="entry name" value="Winged helix-like DNA-binding domain superfamily/Winged helix DNA-binding domain"/>
    <property type="match status" value="3"/>
</dbReference>
<dbReference type="InterPro" id="IPR053926">
    <property type="entry name" value="RecX_HTH_1st"/>
</dbReference>
<evidence type="ECO:0000256" key="2">
    <source>
        <dbReference type="ARBA" id="ARBA00009695"/>
    </source>
</evidence>